<name>A0A2T3ZP27_TRIA4</name>
<organism evidence="2 3">
    <name type="scientific">Trichoderma asperellum (strain ATCC 204424 / CBS 433.97 / NBRC 101777)</name>
    <dbReference type="NCBI Taxonomy" id="1042311"/>
    <lineage>
        <taxon>Eukaryota</taxon>
        <taxon>Fungi</taxon>
        <taxon>Dikarya</taxon>
        <taxon>Ascomycota</taxon>
        <taxon>Pezizomycotina</taxon>
        <taxon>Sordariomycetes</taxon>
        <taxon>Hypocreomycetidae</taxon>
        <taxon>Hypocreales</taxon>
        <taxon>Hypocreaceae</taxon>
        <taxon>Trichoderma</taxon>
    </lineage>
</organism>
<evidence type="ECO:0000256" key="1">
    <source>
        <dbReference type="SAM" id="SignalP"/>
    </source>
</evidence>
<keyword evidence="1" id="KW-0732">Signal</keyword>
<keyword evidence="3" id="KW-1185">Reference proteome</keyword>
<feature type="chain" id="PRO_5015638113" description="Secreted protein" evidence="1">
    <location>
        <begin position="25"/>
        <end position="132"/>
    </location>
</feature>
<dbReference type="OrthoDB" id="10443810at2759"/>
<dbReference type="EMBL" id="KZ679256">
    <property type="protein sequence ID" value="PTB46549.1"/>
    <property type="molecule type" value="Genomic_DNA"/>
</dbReference>
<dbReference type="Proteomes" id="UP000240493">
    <property type="component" value="Unassembled WGS sequence"/>
</dbReference>
<protein>
    <recommendedName>
        <fullName evidence="4">Secreted protein</fullName>
    </recommendedName>
</protein>
<evidence type="ECO:0000313" key="3">
    <source>
        <dbReference type="Proteomes" id="UP000240493"/>
    </source>
</evidence>
<accession>A0A2T3ZP27</accession>
<feature type="signal peptide" evidence="1">
    <location>
        <begin position="1"/>
        <end position="24"/>
    </location>
</feature>
<evidence type="ECO:0000313" key="2">
    <source>
        <dbReference type="EMBL" id="PTB46549.1"/>
    </source>
</evidence>
<gene>
    <name evidence="2" type="ORF">M441DRAFT_53277</name>
</gene>
<sequence length="132" mass="14665">MSISACNPWLSSLASLFLFPLVQADTLQPLRLPYWYKHMHPMPATPSLPTECSINAPSVNAVYPSCIMQTSRAHRMGCDPIGRITPAGPKYSILKPRLLAFETALIQLRGLWLFTFPLVRSLCGRQVAEIAP</sequence>
<reference evidence="2 3" key="1">
    <citation type="submission" date="2016-07" db="EMBL/GenBank/DDBJ databases">
        <title>Multiple horizontal gene transfer events from other fungi enriched the ability of initially mycotrophic Trichoderma (Ascomycota) to feed on dead plant biomass.</title>
        <authorList>
            <consortium name="DOE Joint Genome Institute"/>
            <person name="Aerts A."/>
            <person name="Atanasova L."/>
            <person name="Chenthamara K."/>
            <person name="Zhang J."/>
            <person name="Grujic M."/>
            <person name="Henrissat B."/>
            <person name="Kuo A."/>
            <person name="Salamov A."/>
            <person name="Lipzen A."/>
            <person name="Labutti K."/>
            <person name="Barry K."/>
            <person name="Miao Y."/>
            <person name="Rahimi M.J."/>
            <person name="Shen Q."/>
            <person name="Grigoriev I.V."/>
            <person name="Kubicek C.P."/>
            <person name="Druzhinina I.S."/>
        </authorList>
    </citation>
    <scope>NUCLEOTIDE SEQUENCE [LARGE SCALE GENOMIC DNA]</scope>
    <source>
        <strain evidence="2 3">CBS 433.97</strain>
    </source>
</reference>
<evidence type="ECO:0008006" key="4">
    <source>
        <dbReference type="Google" id="ProtNLM"/>
    </source>
</evidence>
<dbReference type="AlphaFoldDB" id="A0A2T3ZP27"/>
<proteinExistence type="predicted"/>